<dbReference type="InParanoid" id="E4Y0R7"/>
<evidence type="ECO:0000256" key="2">
    <source>
        <dbReference type="SAM" id="MobiDB-lite"/>
    </source>
</evidence>
<protein>
    <submittedName>
        <fullName evidence="3">Uncharacterized protein</fullName>
    </submittedName>
</protein>
<keyword evidence="4" id="KW-1185">Reference proteome</keyword>
<dbReference type="EMBL" id="FN653527">
    <property type="protein sequence ID" value="CBY15475.1"/>
    <property type="molecule type" value="Genomic_DNA"/>
</dbReference>
<feature type="compositionally biased region" description="Polar residues" evidence="2">
    <location>
        <begin position="1"/>
        <end position="10"/>
    </location>
</feature>
<gene>
    <name evidence="3" type="ORF">GSOID_T00013753001</name>
</gene>
<feature type="compositionally biased region" description="Basic and acidic residues" evidence="2">
    <location>
        <begin position="17"/>
        <end position="30"/>
    </location>
</feature>
<keyword evidence="1" id="KW-0175">Coiled coil</keyword>
<accession>E4Y0R7</accession>
<feature type="region of interest" description="Disordered" evidence="2">
    <location>
        <begin position="340"/>
        <end position="381"/>
    </location>
</feature>
<sequence length="381" mass="44973">MSGFSFTFGTRNPKRRREWEDEREKEKFAQPKEIGEGEFTRLMENLMMDKYFAKLYEIAADLARRTKKAEGEIATWAADLEDWQIKMDTFPDLEKLKLRGVDLSEEDQAIFDLQAVGLMKEIDNAKAREEKAVNEKDKLTDRFWAAQEKLKNYVLYEMRKTFVYEKDGKYFKIANGAVTLTQRKTLSLDEMGYMFRTHLMDNNNLRKLHFEGILEVLKKYHGACDMEQEDKHTILEVMTYIRENPKMSRLVLIEELKKICDPTLRDDINQYLERAKKDKEAQMDLENSIDLTQEKLDRFKQNRLECQVQRNTRNKFMPFKDLLDDDIKKINRNMNQNYNQNYNHQGGFRGNFRGGPARGGNRGGFGNQERRSNAPSGQEKN</sequence>
<dbReference type="Proteomes" id="UP000001307">
    <property type="component" value="Unassembled WGS sequence"/>
</dbReference>
<dbReference type="AlphaFoldDB" id="E4Y0R7"/>
<evidence type="ECO:0000313" key="3">
    <source>
        <dbReference type="EMBL" id="CBY15475.1"/>
    </source>
</evidence>
<feature type="coiled-coil region" evidence="1">
    <location>
        <begin position="115"/>
        <end position="142"/>
    </location>
</feature>
<organism evidence="3">
    <name type="scientific">Oikopleura dioica</name>
    <name type="common">Tunicate</name>
    <dbReference type="NCBI Taxonomy" id="34765"/>
    <lineage>
        <taxon>Eukaryota</taxon>
        <taxon>Metazoa</taxon>
        <taxon>Chordata</taxon>
        <taxon>Tunicata</taxon>
        <taxon>Appendicularia</taxon>
        <taxon>Copelata</taxon>
        <taxon>Oikopleuridae</taxon>
        <taxon>Oikopleura</taxon>
    </lineage>
</organism>
<proteinExistence type="predicted"/>
<feature type="compositionally biased region" description="Gly residues" evidence="2">
    <location>
        <begin position="347"/>
        <end position="366"/>
    </location>
</feature>
<evidence type="ECO:0000313" key="4">
    <source>
        <dbReference type="Proteomes" id="UP000001307"/>
    </source>
</evidence>
<reference evidence="3" key="1">
    <citation type="journal article" date="2010" name="Science">
        <title>Plasticity of animal genome architecture unmasked by rapid evolution of a pelagic tunicate.</title>
        <authorList>
            <person name="Denoeud F."/>
            <person name="Henriet S."/>
            <person name="Mungpakdee S."/>
            <person name="Aury J.M."/>
            <person name="Da Silva C."/>
            <person name="Brinkmann H."/>
            <person name="Mikhaleva J."/>
            <person name="Olsen L.C."/>
            <person name="Jubin C."/>
            <person name="Canestro C."/>
            <person name="Bouquet J.M."/>
            <person name="Danks G."/>
            <person name="Poulain J."/>
            <person name="Campsteijn C."/>
            <person name="Adamski M."/>
            <person name="Cross I."/>
            <person name="Yadetie F."/>
            <person name="Muffato M."/>
            <person name="Louis A."/>
            <person name="Butcher S."/>
            <person name="Tsagkogeorga G."/>
            <person name="Konrad A."/>
            <person name="Singh S."/>
            <person name="Jensen M.F."/>
            <person name="Cong E.H."/>
            <person name="Eikeseth-Otteraa H."/>
            <person name="Noel B."/>
            <person name="Anthouard V."/>
            <person name="Porcel B.M."/>
            <person name="Kachouri-Lafond R."/>
            <person name="Nishino A."/>
            <person name="Ugolini M."/>
            <person name="Chourrout P."/>
            <person name="Nishida H."/>
            <person name="Aasland R."/>
            <person name="Huzurbazar S."/>
            <person name="Westhof E."/>
            <person name="Delsuc F."/>
            <person name="Lehrach H."/>
            <person name="Reinhardt R."/>
            <person name="Weissenbach J."/>
            <person name="Roy S.W."/>
            <person name="Artiguenave F."/>
            <person name="Postlethwait J.H."/>
            <person name="Manak J.R."/>
            <person name="Thompson E.M."/>
            <person name="Jaillon O."/>
            <person name="Du Pasquier L."/>
            <person name="Boudinot P."/>
            <person name="Liberles D.A."/>
            <person name="Volff J.N."/>
            <person name="Philippe H."/>
            <person name="Lenhard B."/>
            <person name="Roest Crollius H."/>
            <person name="Wincker P."/>
            <person name="Chourrout D."/>
        </authorList>
    </citation>
    <scope>NUCLEOTIDE SEQUENCE [LARGE SCALE GENOMIC DNA]</scope>
</reference>
<feature type="region of interest" description="Disordered" evidence="2">
    <location>
        <begin position="1"/>
        <end position="30"/>
    </location>
</feature>
<name>E4Y0R7_OIKDI</name>
<evidence type="ECO:0000256" key="1">
    <source>
        <dbReference type="SAM" id="Coils"/>
    </source>
</evidence>